<dbReference type="Proteomes" id="UP001157502">
    <property type="component" value="Chromosome 11"/>
</dbReference>
<sequence>MFLEWEQSYPSGNVAILISSVDYVDFTFIIMEDKDVKPKLQAIFTNRGQSTCYHPNGLIWLNLTQLGGFLCSETGALRRRWSWLNIAPHVQAAHLQPLCLVLGPNISLRIQTQERISLNFTSRQSRVRFNVGSELTLAHPEWLEVPGPNRLQKHLRLKSLEIYSLLDRMQTCMVYLHSHPNIKPRYSLTAQMQRHRRQTDKGTSHMKTHVL</sequence>
<evidence type="ECO:0000313" key="2">
    <source>
        <dbReference type="Proteomes" id="UP001157502"/>
    </source>
</evidence>
<dbReference type="EMBL" id="CM055738">
    <property type="protein sequence ID" value="KAJ8004612.1"/>
    <property type="molecule type" value="Genomic_DNA"/>
</dbReference>
<organism evidence="1 2">
    <name type="scientific">Dallia pectoralis</name>
    <name type="common">Alaska blackfish</name>
    <dbReference type="NCBI Taxonomy" id="75939"/>
    <lineage>
        <taxon>Eukaryota</taxon>
        <taxon>Metazoa</taxon>
        <taxon>Chordata</taxon>
        <taxon>Craniata</taxon>
        <taxon>Vertebrata</taxon>
        <taxon>Euteleostomi</taxon>
        <taxon>Actinopterygii</taxon>
        <taxon>Neopterygii</taxon>
        <taxon>Teleostei</taxon>
        <taxon>Protacanthopterygii</taxon>
        <taxon>Esociformes</taxon>
        <taxon>Umbridae</taxon>
        <taxon>Dallia</taxon>
    </lineage>
</organism>
<reference evidence="1" key="1">
    <citation type="submission" date="2021-05" db="EMBL/GenBank/DDBJ databases">
        <authorList>
            <person name="Pan Q."/>
            <person name="Jouanno E."/>
            <person name="Zahm M."/>
            <person name="Klopp C."/>
            <person name="Cabau C."/>
            <person name="Louis A."/>
            <person name="Berthelot C."/>
            <person name="Parey E."/>
            <person name="Roest Crollius H."/>
            <person name="Montfort J."/>
            <person name="Robinson-Rechavi M."/>
            <person name="Bouchez O."/>
            <person name="Lampietro C."/>
            <person name="Lopez Roques C."/>
            <person name="Donnadieu C."/>
            <person name="Postlethwait J."/>
            <person name="Bobe J."/>
            <person name="Dillon D."/>
            <person name="Chandos A."/>
            <person name="von Hippel F."/>
            <person name="Guiguen Y."/>
        </authorList>
    </citation>
    <scope>NUCLEOTIDE SEQUENCE</scope>
    <source>
        <strain evidence="1">YG-Jan2019</strain>
    </source>
</reference>
<proteinExistence type="predicted"/>
<name>A0ACC2GM47_DALPE</name>
<keyword evidence="2" id="KW-1185">Reference proteome</keyword>
<gene>
    <name evidence="1" type="ORF">DPEC_G00138090</name>
</gene>
<comment type="caution">
    <text evidence="1">The sequence shown here is derived from an EMBL/GenBank/DDBJ whole genome shotgun (WGS) entry which is preliminary data.</text>
</comment>
<accession>A0ACC2GM47</accession>
<evidence type="ECO:0000313" key="1">
    <source>
        <dbReference type="EMBL" id="KAJ8004612.1"/>
    </source>
</evidence>
<protein>
    <submittedName>
        <fullName evidence="1">Uncharacterized protein</fullName>
    </submittedName>
</protein>